<gene>
    <name evidence="4" type="ORF">EIY87_05440</name>
</gene>
<protein>
    <submittedName>
        <fullName evidence="4">GNAT family N-acetyltransferase</fullName>
    </submittedName>
</protein>
<dbReference type="GO" id="GO:0016747">
    <property type="term" value="F:acyltransferase activity, transferring groups other than amino-acyl groups"/>
    <property type="evidence" value="ECO:0007669"/>
    <property type="project" value="InterPro"/>
</dbReference>
<keyword evidence="2" id="KW-0012">Acyltransferase</keyword>
<dbReference type="Proteomes" id="UP000267081">
    <property type="component" value="Unassembled WGS sequence"/>
</dbReference>
<dbReference type="InterPro" id="IPR050832">
    <property type="entry name" value="Bact_Acetyltransf"/>
</dbReference>
<keyword evidence="1 4" id="KW-0808">Transferase</keyword>
<evidence type="ECO:0000313" key="5">
    <source>
        <dbReference type="Proteomes" id="UP000267081"/>
    </source>
</evidence>
<evidence type="ECO:0000256" key="1">
    <source>
        <dbReference type="ARBA" id="ARBA00022679"/>
    </source>
</evidence>
<feature type="domain" description="N-acetyltransferase" evidence="3">
    <location>
        <begin position="1"/>
        <end position="128"/>
    </location>
</feature>
<dbReference type="CDD" id="cd04301">
    <property type="entry name" value="NAT_SF"/>
    <property type="match status" value="1"/>
</dbReference>
<dbReference type="OrthoDB" id="4938828at2"/>
<dbReference type="InterPro" id="IPR000182">
    <property type="entry name" value="GNAT_dom"/>
</dbReference>
<proteinExistence type="predicted"/>
<dbReference type="PROSITE" id="PS51186">
    <property type="entry name" value="GNAT"/>
    <property type="match status" value="1"/>
</dbReference>
<dbReference type="InterPro" id="IPR016181">
    <property type="entry name" value="Acyl_CoA_acyltransferase"/>
</dbReference>
<dbReference type="Gene3D" id="3.40.630.30">
    <property type="match status" value="1"/>
</dbReference>
<evidence type="ECO:0000313" key="4">
    <source>
        <dbReference type="EMBL" id="RSD24000.1"/>
    </source>
</evidence>
<organism evidence="4 5">
    <name type="scientific">Amycolatopsis eburnea</name>
    <dbReference type="NCBI Taxonomy" id="2267691"/>
    <lineage>
        <taxon>Bacteria</taxon>
        <taxon>Bacillati</taxon>
        <taxon>Actinomycetota</taxon>
        <taxon>Actinomycetes</taxon>
        <taxon>Pseudonocardiales</taxon>
        <taxon>Pseudonocardiaceae</taxon>
        <taxon>Amycolatopsis</taxon>
    </lineage>
</organism>
<dbReference type="PANTHER" id="PTHR43877">
    <property type="entry name" value="AMINOALKYLPHOSPHONATE N-ACETYLTRANSFERASE-RELATED-RELATED"/>
    <property type="match status" value="1"/>
</dbReference>
<evidence type="ECO:0000259" key="3">
    <source>
        <dbReference type="PROSITE" id="PS51186"/>
    </source>
</evidence>
<evidence type="ECO:0000256" key="2">
    <source>
        <dbReference type="ARBA" id="ARBA00023315"/>
    </source>
</evidence>
<reference evidence="4 5" key="1">
    <citation type="submission" date="2018-12" db="EMBL/GenBank/DDBJ databases">
        <title>Amycolatopsis eburnea sp. nov. actinomycete associate with arbuscular mycorrhiza fungal spore.</title>
        <authorList>
            <person name="Lumyong S."/>
            <person name="Chaiya L."/>
        </authorList>
    </citation>
    <scope>NUCLEOTIDE SEQUENCE [LARGE SCALE GENOMIC DNA]</scope>
    <source>
        <strain evidence="4 5">GLM-1</strain>
    </source>
</reference>
<dbReference type="Pfam" id="PF00583">
    <property type="entry name" value="Acetyltransf_1"/>
    <property type="match status" value="1"/>
</dbReference>
<sequence length="128" mass="13412">MPPVEGPPGWTPARRTAFLDFHRGRCLDPATAVERTWVVDADGTAVGAARLERHGDAVEAGIWLSRDARGRGIGREVMKLLLAEARSTGAARMIASTTAGNGGARAVLTGLGAALTIEGDEVRAVLRL</sequence>
<dbReference type="SUPFAM" id="SSF55729">
    <property type="entry name" value="Acyl-CoA N-acyltransferases (Nat)"/>
    <property type="match status" value="1"/>
</dbReference>
<comment type="caution">
    <text evidence="4">The sequence shown here is derived from an EMBL/GenBank/DDBJ whole genome shotgun (WGS) entry which is preliminary data.</text>
</comment>
<dbReference type="EMBL" id="RSEC01000021">
    <property type="protein sequence ID" value="RSD24000.1"/>
    <property type="molecule type" value="Genomic_DNA"/>
</dbReference>
<keyword evidence="5" id="KW-1185">Reference proteome</keyword>
<dbReference type="AlphaFoldDB" id="A0A427TJS1"/>
<accession>A0A427TJS1</accession>
<name>A0A427TJS1_9PSEU</name>